<dbReference type="KEGG" id="acou:A5CBH24_07700"/>
<dbReference type="PANTHER" id="PTHR13939">
    <property type="entry name" value="NICOTINAMIDE-NUCLEOTIDE AMIDOHYDROLASE PNCC"/>
    <property type="match status" value="1"/>
</dbReference>
<proteinExistence type="inferred from homology"/>
<dbReference type="NCBIfam" id="TIGR00200">
    <property type="entry name" value="cinA_nterm"/>
    <property type="match status" value="1"/>
</dbReference>
<dbReference type="RefSeq" id="WP_141412268.1">
    <property type="nucleotide sequence ID" value="NZ_AP019735.1"/>
</dbReference>
<dbReference type="NCBIfam" id="TIGR00199">
    <property type="entry name" value="PncC_domain"/>
    <property type="match status" value="1"/>
</dbReference>
<accession>A0A4Y1WRK9</accession>
<dbReference type="InterPro" id="IPR008136">
    <property type="entry name" value="CinA_C"/>
</dbReference>
<dbReference type="Pfam" id="PF00994">
    <property type="entry name" value="MoCF_biosynth"/>
    <property type="match status" value="1"/>
</dbReference>
<dbReference type="InterPro" id="IPR036425">
    <property type="entry name" value="MoaB/Mog-like_dom_sf"/>
</dbReference>
<evidence type="ECO:0000256" key="1">
    <source>
        <dbReference type="HAMAP-Rule" id="MF_00226"/>
    </source>
</evidence>
<comment type="similarity">
    <text evidence="1">Belongs to the CinA family.</text>
</comment>
<protein>
    <recommendedName>
        <fullName evidence="1">CinA-like protein</fullName>
    </recommendedName>
</protein>
<dbReference type="InterPro" id="IPR036653">
    <property type="entry name" value="CinA-like_C"/>
</dbReference>
<gene>
    <name evidence="2" type="ORF">A5CBH24_07700</name>
</gene>
<dbReference type="InterPro" id="IPR050101">
    <property type="entry name" value="CinA"/>
</dbReference>
<dbReference type="AlphaFoldDB" id="A0A4Y1XRZ0"/>
<accession>A0A4Y1XRZ0</accession>
<dbReference type="EMBL" id="AP019735">
    <property type="protein sequence ID" value="BBL03457.1"/>
    <property type="molecule type" value="Genomic_DNA"/>
</dbReference>
<dbReference type="InterPro" id="IPR041424">
    <property type="entry name" value="CinA_KH"/>
</dbReference>
<dbReference type="PIRSF" id="PIRSF006728">
    <property type="entry name" value="CinA"/>
    <property type="match status" value="1"/>
</dbReference>
<sequence>MKATIITIGDEILIGQIVDTNSASIARHLNAAGIVVAEKESVGDDRDAIVAALRRAMDGSDVTILTGGLGPTKDDITKRTLAELFGCELVRDERVARHVRRMLESRGIAYNDLNRGQSLVPACCTVLFNAHGTAPGMWFERDGRVVVSLPGVPFEMEHLMQDEVMPRLKARFALRQIVHRTLITSGLAESMLAERIAGWEAALPPYLHLAYLPSPDKVRLRLSAYEVEGEEVAHEIEAQFEKLRTIIPEYILGYETATIQSVVHDLLTQRHLTLATAESCTGGAIAARFTAMPGASAYFRCGVVSYTVEAKHDLLGVSLDDIDRYGVVSEPVVRAMAEGMRRTAHADYAVATTGVAGPAGGTPECPVGTVWMAVAGPQGTVAVCRQSGSDRGQIIDRASGQAIALLRDEILRQDTPRNE</sequence>
<keyword evidence="3" id="KW-1185">Reference proteome</keyword>
<dbReference type="Gene3D" id="3.40.980.10">
    <property type="entry name" value="MoaB/Mog-like domain"/>
    <property type="match status" value="1"/>
</dbReference>
<dbReference type="InterPro" id="IPR001453">
    <property type="entry name" value="MoaB/Mog_dom"/>
</dbReference>
<dbReference type="NCBIfam" id="TIGR00177">
    <property type="entry name" value="molyb_syn"/>
    <property type="match status" value="1"/>
</dbReference>
<dbReference type="SMART" id="SM00852">
    <property type="entry name" value="MoCF_biosynth"/>
    <property type="match status" value="1"/>
</dbReference>
<reference evidence="3" key="1">
    <citation type="submission" date="2019-06" db="EMBL/GenBank/DDBJ databases">
        <title>Alistipes onderdonkii subsp. vulgaris subsp. nov., Alistipes dispar sp. nov. and Alistipes communis sp. nov., isolated from human faeces, and creation of Alistipes onderdonkii subsp. onderdonkii subsp. nov.</title>
        <authorList>
            <person name="Sakamoto M."/>
            <person name="Ikeyama N."/>
            <person name="Ogata Y."/>
            <person name="Suda W."/>
            <person name="Iino T."/>
            <person name="Hattori M."/>
            <person name="Ohkuma M."/>
        </authorList>
    </citation>
    <scope>NUCLEOTIDE SEQUENCE [LARGE SCALE GENOMIC DNA]</scope>
    <source>
        <strain evidence="3">5CBH24</strain>
    </source>
</reference>
<dbReference type="NCBIfam" id="NF001813">
    <property type="entry name" value="PRK00549.1"/>
    <property type="match status" value="1"/>
</dbReference>
<evidence type="ECO:0000313" key="2">
    <source>
        <dbReference type="EMBL" id="BBL03457.1"/>
    </source>
</evidence>
<dbReference type="Proteomes" id="UP000318946">
    <property type="component" value="Chromosome"/>
</dbReference>
<dbReference type="PANTHER" id="PTHR13939:SF0">
    <property type="entry name" value="NMN AMIDOHYDROLASE-LIKE PROTEIN YFAY"/>
    <property type="match status" value="1"/>
</dbReference>
<dbReference type="OrthoDB" id="9801454at2"/>
<organism evidence="2 3">
    <name type="scientific">Alistipes communis</name>
    <dbReference type="NCBI Taxonomy" id="2585118"/>
    <lineage>
        <taxon>Bacteria</taxon>
        <taxon>Pseudomonadati</taxon>
        <taxon>Bacteroidota</taxon>
        <taxon>Bacteroidia</taxon>
        <taxon>Bacteroidales</taxon>
        <taxon>Rikenellaceae</taxon>
        <taxon>Alistipes</taxon>
    </lineage>
</organism>
<dbReference type="SUPFAM" id="SSF142433">
    <property type="entry name" value="CinA-like"/>
    <property type="match status" value="1"/>
</dbReference>
<dbReference type="HAMAP" id="MF_00226_B">
    <property type="entry name" value="CinA_B"/>
    <property type="match status" value="1"/>
</dbReference>
<dbReference type="CDD" id="cd00885">
    <property type="entry name" value="cinA"/>
    <property type="match status" value="1"/>
</dbReference>
<dbReference type="SUPFAM" id="SSF53218">
    <property type="entry name" value="Molybdenum cofactor biosynthesis proteins"/>
    <property type="match status" value="1"/>
</dbReference>
<evidence type="ECO:0000313" key="3">
    <source>
        <dbReference type="Proteomes" id="UP000318946"/>
    </source>
</evidence>
<dbReference type="Gene3D" id="3.90.950.20">
    <property type="entry name" value="CinA-like"/>
    <property type="match status" value="1"/>
</dbReference>
<dbReference type="Pfam" id="PF02464">
    <property type="entry name" value="CinA"/>
    <property type="match status" value="1"/>
</dbReference>
<dbReference type="Pfam" id="PF18146">
    <property type="entry name" value="CinA_KH"/>
    <property type="match status" value="1"/>
</dbReference>
<dbReference type="InterPro" id="IPR008135">
    <property type="entry name" value="Competence-induced_CinA"/>
</dbReference>
<dbReference type="GeneID" id="78341486"/>
<name>A0A4Y1XRZ0_9BACT</name>